<dbReference type="Gene3D" id="3.90.226.10">
    <property type="entry name" value="2-enoyl-CoA Hydratase, Chain A, domain 1"/>
    <property type="match status" value="1"/>
</dbReference>
<feature type="domain" description="Enoyl-CoA hydratase/isomerase" evidence="1">
    <location>
        <begin position="2"/>
        <end position="104"/>
    </location>
</feature>
<organism evidence="2 3">
    <name type="scientific">Candidatus Muproteobacteria bacterium RBG_16_60_9</name>
    <dbReference type="NCBI Taxonomy" id="1817755"/>
    <lineage>
        <taxon>Bacteria</taxon>
        <taxon>Pseudomonadati</taxon>
        <taxon>Pseudomonadota</taxon>
        <taxon>Candidatus Muproteobacteria</taxon>
    </lineage>
</organism>
<dbReference type="Proteomes" id="UP000179076">
    <property type="component" value="Unassembled WGS sequence"/>
</dbReference>
<dbReference type="InterPro" id="IPR045004">
    <property type="entry name" value="ECH_dom"/>
</dbReference>
<gene>
    <name evidence="2" type="ORF">A2W18_03730</name>
</gene>
<accession>A0A1F6UY64</accession>
<dbReference type="EMBL" id="MFSP01000180">
    <property type="protein sequence ID" value="OGI62269.1"/>
    <property type="molecule type" value="Genomic_DNA"/>
</dbReference>
<evidence type="ECO:0000259" key="1">
    <source>
        <dbReference type="Pfam" id="PF16113"/>
    </source>
</evidence>
<dbReference type="AlphaFoldDB" id="A0A1F6UY64"/>
<evidence type="ECO:0000313" key="2">
    <source>
        <dbReference type="EMBL" id="OGI62269.1"/>
    </source>
</evidence>
<evidence type="ECO:0000313" key="3">
    <source>
        <dbReference type="Proteomes" id="UP000179076"/>
    </source>
</evidence>
<dbReference type="Pfam" id="PF16113">
    <property type="entry name" value="ECH_2"/>
    <property type="match status" value="1"/>
</dbReference>
<name>A0A1F6UY64_9PROT</name>
<protein>
    <recommendedName>
        <fullName evidence="1">Enoyl-CoA hydratase/isomerase domain-containing protein</fullName>
    </recommendedName>
</protein>
<reference evidence="2 3" key="1">
    <citation type="journal article" date="2016" name="Nat. Commun.">
        <title>Thousands of microbial genomes shed light on interconnected biogeochemical processes in an aquifer system.</title>
        <authorList>
            <person name="Anantharaman K."/>
            <person name="Brown C.T."/>
            <person name="Hug L.A."/>
            <person name="Sharon I."/>
            <person name="Castelle C.J."/>
            <person name="Probst A.J."/>
            <person name="Thomas B.C."/>
            <person name="Singh A."/>
            <person name="Wilkins M.J."/>
            <person name="Karaoz U."/>
            <person name="Brodie E.L."/>
            <person name="Williams K.H."/>
            <person name="Hubbard S.S."/>
            <person name="Banfield J.F."/>
        </authorList>
    </citation>
    <scope>NUCLEOTIDE SEQUENCE [LARGE SCALE GENOMIC DNA]</scope>
</reference>
<sequence length="139" mass="15130">MNAGGVLFESLADFFVPNGEHGNVFDQLLSIACSDSPRANHRALSGLLRELRNQNSAPVSNLGTYLDIVNEVADYDSAEEILAALESRAEHEPWLQRAAQTLGAGVSEANNDSRLRHSVFTVDCRFTDKSRAPITVETA</sequence>
<proteinExistence type="predicted"/>
<comment type="caution">
    <text evidence="2">The sequence shown here is derived from an EMBL/GenBank/DDBJ whole genome shotgun (WGS) entry which is preliminary data.</text>
</comment>